<dbReference type="Gene3D" id="3.30.110.90">
    <property type="entry name" value="Amidohydrolase"/>
    <property type="match status" value="1"/>
</dbReference>
<accession>A0ABX0DGR2</accession>
<evidence type="ECO:0000313" key="3">
    <source>
        <dbReference type="Proteomes" id="UP000479226"/>
    </source>
</evidence>
<feature type="domain" description="Amidohydrolase-related" evidence="1">
    <location>
        <begin position="53"/>
        <end position="380"/>
    </location>
</feature>
<comment type="caution">
    <text evidence="2">The sequence shown here is derived from an EMBL/GenBank/DDBJ whole genome shotgun (WGS) entry which is preliminary data.</text>
</comment>
<reference evidence="2 3" key="1">
    <citation type="submission" date="2020-02" db="EMBL/GenBank/DDBJ databases">
        <title>Genome sequence of the type strain DSM 27180 of Arthrobacter silviterrae.</title>
        <authorList>
            <person name="Gao J."/>
            <person name="Sun J."/>
        </authorList>
    </citation>
    <scope>NUCLEOTIDE SEQUENCE [LARGE SCALE GENOMIC DNA]</scope>
    <source>
        <strain evidence="2 3">DSM 27180</strain>
    </source>
</reference>
<keyword evidence="3" id="KW-1185">Reference proteome</keyword>
<dbReference type="InterPro" id="IPR032466">
    <property type="entry name" value="Metal_Hydrolase"/>
</dbReference>
<dbReference type="PANTHER" id="PTHR43135:SF3">
    <property type="entry name" value="ALPHA-D-RIBOSE 1-METHYLPHOSPHONATE 5-TRIPHOSPHATE DIPHOSPHATASE"/>
    <property type="match status" value="1"/>
</dbReference>
<dbReference type="Gene3D" id="1.20.58.520">
    <property type="entry name" value="Amidohydrolase"/>
    <property type="match status" value="1"/>
</dbReference>
<dbReference type="InterPro" id="IPR006680">
    <property type="entry name" value="Amidohydro-rel"/>
</dbReference>
<proteinExistence type="predicted"/>
<protein>
    <submittedName>
        <fullName evidence="2">Amidohydrolase family protein</fullName>
    </submittedName>
</protein>
<dbReference type="InterPro" id="IPR011059">
    <property type="entry name" value="Metal-dep_hydrolase_composite"/>
</dbReference>
<sequence>MAAATTIVNARVFDGTRLQRWTSVRIVDGWITECAVASAAQDGDEVVDAAGGTLFPGLIDAHVHIVPGALEQSLTFGVTTVLDMFSKPGEVARAKEQARSQRGAADVLSSGIGATAPGGHPSAMYAPFRTVAGPHQAEQFVVDRIAEGSDYLKIISGAGGLWPSLDAATIGALVAAAHARGLLVVAHVSSGAGVEEVVSGGVDVIAHVPADAELDQALVARLAGAGIAVGPTLATVENTLGGSGGAAVAADPRLAGGLGEEWVRRLTAEAPRLGGRRLPPYSRAEANVRLLAAAGVTLLAGTDAPNPGTVFGASLHRELELLVRSGLDPAQALAAATSAPARVFGLSDRGCVGTGLRADLVLVSGDPLQDITETRSIERIWRGGTACDRHSFVASAAETEQLEAFDAQIAKVVEAVRQRRTAAQRRPERA</sequence>
<dbReference type="Proteomes" id="UP000479226">
    <property type="component" value="Unassembled WGS sequence"/>
</dbReference>
<evidence type="ECO:0000313" key="2">
    <source>
        <dbReference type="EMBL" id="NGN84564.1"/>
    </source>
</evidence>
<dbReference type="SUPFAM" id="SSF51556">
    <property type="entry name" value="Metallo-dependent hydrolases"/>
    <property type="match status" value="1"/>
</dbReference>
<dbReference type="SUPFAM" id="SSF51338">
    <property type="entry name" value="Composite domain of metallo-dependent hydrolases"/>
    <property type="match status" value="1"/>
</dbReference>
<dbReference type="Gene3D" id="3.40.50.10910">
    <property type="entry name" value="Amidohydrolase"/>
    <property type="match status" value="1"/>
</dbReference>
<dbReference type="InterPro" id="IPR051781">
    <property type="entry name" value="Metallo-dep_Hydrolase"/>
</dbReference>
<evidence type="ECO:0000259" key="1">
    <source>
        <dbReference type="Pfam" id="PF01979"/>
    </source>
</evidence>
<dbReference type="EMBL" id="JAAKZI010000026">
    <property type="protein sequence ID" value="NGN84564.1"/>
    <property type="molecule type" value="Genomic_DNA"/>
</dbReference>
<organism evidence="2 3">
    <name type="scientific">Arthrobacter silviterrae</name>
    <dbReference type="NCBI Taxonomy" id="2026658"/>
    <lineage>
        <taxon>Bacteria</taxon>
        <taxon>Bacillati</taxon>
        <taxon>Actinomycetota</taxon>
        <taxon>Actinomycetes</taxon>
        <taxon>Micrococcales</taxon>
        <taxon>Micrococcaceae</taxon>
        <taxon>Arthrobacter</taxon>
    </lineage>
</organism>
<gene>
    <name evidence="2" type="ORF">G6N77_14005</name>
</gene>
<dbReference type="Pfam" id="PF01979">
    <property type="entry name" value="Amidohydro_1"/>
    <property type="match status" value="1"/>
</dbReference>
<dbReference type="PANTHER" id="PTHR43135">
    <property type="entry name" value="ALPHA-D-RIBOSE 1-METHYLPHOSPHONATE 5-TRIPHOSPHATE DIPHOSPHATASE"/>
    <property type="match status" value="1"/>
</dbReference>
<dbReference type="Gene3D" id="2.30.40.10">
    <property type="entry name" value="Urease, subunit C, domain 1"/>
    <property type="match status" value="1"/>
</dbReference>
<name>A0ABX0DGR2_9MICC</name>
<dbReference type="RefSeq" id="WP_165182790.1">
    <property type="nucleotide sequence ID" value="NZ_JAAKZI010000026.1"/>
</dbReference>